<sequence>MKTMDDLKEIQLTKQEKTYSYLNSHHYNWFKAIDLNLLNSDGFTNYFLRIKQNEPAVFETLQERVLNATIISFQKELSDTDSFVLVTAAWANGFVPEKSAAAMKDFDQYLTNYTMQKDPLIGINQMNADFNQVLMQHLPKVRRQDLRLIARLLLLKEASADAVSEELNTLNAPTRKRTEEMLELFQNL</sequence>
<dbReference type="RefSeq" id="WP_311821658.1">
    <property type="nucleotide sequence ID" value="NZ_JARPYF010000002.1"/>
</dbReference>
<protein>
    <submittedName>
        <fullName evidence="1">Uncharacterized protein</fullName>
    </submittedName>
</protein>
<comment type="caution">
    <text evidence="1">The sequence shown here is derived from an EMBL/GenBank/DDBJ whole genome shotgun (WGS) entry which is preliminary data.</text>
</comment>
<evidence type="ECO:0000313" key="2">
    <source>
        <dbReference type="Proteomes" id="UP001252875"/>
    </source>
</evidence>
<dbReference type="Proteomes" id="UP001252875">
    <property type="component" value="Unassembled WGS sequence"/>
</dbReference>
<gene>
    <name evidence="1" type="ORF">P7D85_08480</name>
</gene>
<evidence type="ECO:0000313" key="1">
    <source>
        <dbReference type="EMBL" id="MDT2599807.1"/>
    </source>
</evidence>
<dbReference type="EMBL" id="JARPYI010000003">
    <property type="protein sequence ID" value="MDT2599807.1"/>
    <property type="molecule type" value="Genomic_DNA"/>
</dbReference>
<accession>A0ABU3EYU0</accession>
<name>A0ABU3EYU0_9ENTE</name>
<proteinExistence type="predicted"/>
<keyword evidence="2" id="KW-1185">Reference proteome</keyword>
<reference evidence="1 2" key="1">
    <citation type="submission" date="2023-03" db="EMBL/GenBank/DDBJ databases">
        <authorList>
            <person name="Shen W."/>
            <person name="Cai J."/>
        </authorList>
    </citation>
    <scope>NUCLEOTIDE SEQUENCE [LARGE SCALE GENOMIC DNA]</scope>
    <source>
        <strain evidence="1 2">D6-4</strain>
    </source>
</reference>
<organism evidence="1 2">
    <name type="scientific">Enterococcus hulanensis</name>
    <dbReference type="NCBI Taxonomy" id="2559929"/>
    <lineage>
        <taxon>Bacteria</taxon>
        <taxon>Bacillati</taxon>
        <taxon>Bacillota</taxon>
        <taxon>Bacilli</taxon>
        <taxon>Lactobacillales</taxon>
        <taxon>Enterococcaceae</taxon>
        <taxon>Enterococcus</taxon>
    </lineage>
</organism>